<accession>A0A392SI25</accession>
<dbReference type="AlphaFoldDB" id="A0A392SI25"/>
<evidence type="ECO:0000313" key="2">
    <source>
        <dbReference type="Proteomes" id="UP000265520"/>
    </source>
</evidence>
<name>A0A392SI25_9FABA</name>
<evidence type="ECO:0000313" key="1">
    <source>
        <dbReference type="EMBL" id="MCI48543.1"/>
    </source>
</evidence>
<proteinExistence type="predicted"/>
<dbReference type="Proteomes" id="UP000265520">
    <property type="component" value="Unassembled WGS sequence"/>
</dbReference>
<reference evidence="1 2" key="1">
    <citation type="journal article" date="2018" name="Front. Plant Sci.">
        <title>Red Clover (Trifolium pratense) and Zigzag Clover (T. medium) - A Picture of Genomic Similarities and Differences.</title>
        <authorList>
            <person name="Dluhosova J."/>
            <person name="Istvanek J."/>
            <person name="Nedelnik J."/>
            <person name="Repkova J."/>
        </authorList>
    </citation>
    <scope>NUCLEOTIDE SEQUENCE [LARGE SCALE GENOMIC DNA]</scope>
    <source>
        <strain evidence="2">cv. 10/8</strain>
        <tissue evidence="1">Leaf</tissue>
    </source>
</reference>
<comment type="caution">
    <text evidence="1">The sequence shown here is derived from an EMBL/GenBank/DDBJ whole genome shotgun (WGS) entry which is preliminary data.</text>
</comment>
<dbReference type="EMBL" id="LXQA010387882">
    <property type="protein sequence ID" value="MCI48543.1"/>
    <property type="molecule type" value="Genomic_DNA"/>
</dbReference>
<sequence>DLGGRGQDVSRMGQTFKAPINQGHAFQDSSVGAVRVKDSSTGAACTYHPMDGNELSLSV</sequence>
<keyword evidence="2" id="KW-1185">Reference proteome</keyword>
<feature type="non-terminal residue" evidence="1">
    <location>
        <position position="1"/>
    </location>
</feature>
<protein>
    <submittedName>
        <fullName evidence="1">Uncharacterized protein</fullName>
    </submittedName>
</protein>
<organism evidence="1 2">
    <name type="scientific">Trifolium medium</name>
    <dbReference type="NCBI Taxonomy" id="97028"/>
    <lineage>
        <taxon>Eukaryota</taxon>
        <taxon>Viridiplantae</taxon>
        <taxon>Streptophyta</taxon>
        <taxon>Embryophyta</taxon>
        <taxon>Tracheophyta</taxon>
        <taxon>Spermatophyta</taxon>
        <taxon>Magnoliopsida</taxon>
        <taxon>eudicotyledons</taxon>
        <taxon>Gunneridae</taxon>
        <taxon>Pentapetalae</taxon>
        <taxon>rosids</taxon>
        <taxon>fabids</taxon>
        <taxon>Fabales</taxon>
        <taxon>Fabaceae</taxon>
        <taxon>Papilionoideae</taxon>
        <taxon>50 kb inversion clade</taxon>
        <taxon>NPAAA clade</taxon>
        <taxon>Hologalegina</taxon>
        <taxon>IRL clade</taxon>
        <taxon>Trifolieae</taxon>
        <taxon>Trifolium</taxon>
    </lineage>
</organism>